<accession>A0A5C1A9L2</accession>
<dbReference type="Pfam" id="PF01025">
    <property type="entry name" value="GrpE"/>
    <property type="match status" value="1"/>
</dbReference>
<dbReference type="Gene3D" id="3.90.20.20">
    <property type="match status" value="1"/>
</dbReference>
<dbReference type="InterPro" id="IPR013805">
    <property type="entry name" value="GrpE_CC"/>
</dbReference>
<evidence type="ECO:0000256" key="10">
    <source>
        <dbReference type="HAMAP-Rule" id="MF_01151"/>
    </source>
</evidence>
<dbReference type="Gene3D" id="2.30.22.10">
    <property type="entry name" value="Head domain of nucleotide exchange factor GrpE"/>
    <property type="match status" value="1"/>
</dbReference>
<dbReference type="SUPFAM" id="SSF51064">
    <property type="entry name" value="Head domain of nucleotide exchange factor GrpE"/>
    <property type="match status" value="1"/>
</dbReference>
<dbReference type="PROSITE" id="PS01071">
    <property type="entry name" value="GRPE"/>
    <property type="match status" value="1"/>
</dbReference>
<keyword evidence="13" id="KW-0175">Coiled coil</keyword>
<evidence type="ECO:0000256" key="3">
    <source>
        <dbReference type="ARBA" id="ARBA00011738"/>
    </source>
</evidence>
<name>A0A5C1A9L2_9BACT</name>
<proteinExistence type="inferred from homology"/>
<evidence type="ECO:0000256" key="1">
    <source>
        <dbReference type="ARBA" id="ARBA00004496"/>
    </source>
</evidence>
<dbReference type="EMBL" id="CP042425">
    <property type="protein sequence ID" value="QEL16059.1"/>
    <property type="molecule type" value="Genomic_DNA"/>
</dbReference>
<feature type="coiled-coil region" evidence="13">
    <location>
        <begin position="22"/>
        <end position="49"/>
    </location>
</feature>
<comment type="subcellular location">
    <subcellularLocation>
        <location evidence="1 10">Cytoplasm</location>
    </subcellularLocation>
</comment>
<evidence type="ECO:0000256" key="11">
    <source>
        <dbReference type="RuleBase" id="RU000639"/>
    </source>
</evidence>
<dbReference type="FunFam" id="2.30.22.10:FF:000001">
    <property type="entry name" value="Protein GrpE"/>
    <property type="match status" value="1"/>
</dbReference>
<organism evidence="14 15">
    <name type="scientific">Limnoglobus roseus</name>
    <dbReference type="NCBI Taxonomy" id="2598579"/>
    <lineage>
        <taxon>Bacteria</taxon>
        <taxon>Pseudomonadati</taxon>
        <taxon>Planctomycetota</taxon>
        <taxon>Planctomycetia</taxon>
        <taxon>Gemmatales</taxon>
        <taxon>Gemmataceae</taxon>
        <taxon>Limnoglobus</taxon>
    </lineage>
</organism>
<dbReference type="RefSeq" id="WP_149110824.1">
    <property type="nucleotide sequence ID" value="NZ_CP042425.1"/>
</dbReference>
<dbReference type="GO" id="GO:0000774">
    <property type="term" value="F:adenyl-nucleotide exchange factor activity"/>
    <property type="evidence" value="ECO:0007669"/>
    <property type="project" value="InterPro"/>
</dbReference>
<comment type="subunit">
    <text evidence="3 10">Homodimer.</text>
</comment>
<keyword evidence="5 10" id="KW-0346">Stress response</keyword>
<evidence type="ECO:0000256" key="13">
    <source>
        <dbReference type="SAM" id="Coils"/>
    </source>
</evidence>
<evidence type="ECO:0000313" key="14">
    <source>
        <dbReference type="EMBL" id="QEL16059.1"/>
    </source>
</evidence>
<dbReference type="GO" id="GO:0051082">
    <property type="term" value="F:unfolded protein binding"/>
    <property type="evidence" value="ECO:0007669"/>
    <property type="project" value="TreeGrafter"/>
</dbReference>
<evidence type="ECO:0000256" key="7">
    <source>
        <dbReference type="ARBA" id="ARBA00053401"/>
    </source>
</evidence>
<dbReference type="OrthoDB" id="9812586at2"/>
<dbReference type="GO" id="GO:0042803">
    <property type="term" value="F:protein homodimerization activity"/>
    <property type="evidence" value="ECO:0007669"/>
    <property type="project" value="InterPro"/>
</dbReference>
<comment type="similarity">
    <text evidence="2 10 12">Belongs to the GrpE family.</text>
</comment>
<sequence>MTTPNDLPDDPLPYEDVPLVDVAGLQADLDKAQRQIADYKSLIADFDNSKKRLYQDAERQRKYAHEGLAKDSLAVIDNLDRAMAEAKKVGEEGPLAKGVQATVSLFFDVLKRHGVNRIAVEPGSPFDPNLHQAVMQQPSADVPPGAVVQVLQHGFTLHDRVLRPASVIVAAEG</sequence>
<dbReference type="GO" id="GO:0006457">
    <property type="term" value="P:protein folding"/>
    <property type="evidence" value="ECO:0007669"/>
    <property type="project" value="InterPro"/>
</dbReference>
<dbReference type="GO" id="GO:0051087">
    <property type="term" value="F:protein-folding chaperone binding"/>
    <property type="evidence" value="ECO:0007669"/>
    <property type="project" value="InterPro"/>
</dbReference>
<evidence type="ECO:0000256" key="8">
    <source>
        <dbReference type="ARBA" id="ARBA00072274"/>
    </source>
</evidence>
<keyword evidence="15" id="KW-1185">Reference proteome</keyword>
<gene>
    <name evidence="14" type="primary">grpE_1</name>
    <name evidence="10" type="synonym">grpE</name>
    <name evidence="14" type="ORF">PX52LOC_02998</name>
</gene>
<protein>
    <recommendedName>
        <fullName evidence="8 10">Protein GrpE</fullName>
    </recommendedName>
    <alternativeName>
        <fullName evidence="9 10">HSP-70 cofactor</fullName>
    </alternativeName>
</protein>
<evidence type="ECO:0000256" key="6">
    <source>
        <dbReference type="ARBA" id="ARBA00023186"/>
    </source>
</evidence>
<evidence type="ECO:0000256" key="4">
    <source>
        <dbReference type="ARBA" id="ARBA00022490"/>
    </source>
</evidence>
<dbReference type="CDD" id="cd00446">
    <property type="entry name" value="GrpE"/>
    <property type="match status" value="1"/>
</dbReference>
<dbReference type="PRINTS" id="PR00773">
    <property type="entry name" value="GRPEPROTEIN"/>
</dbReference>
<dbReference type="HAMAP" id="MF_01151">
    <property type="entry name" value="GrpE"/>
    <property type="match status" value="1"/>
</dbReference>
<keyword evidence="6 10" id="KW-0143">Chaperone</keyword>
<dbReference type="InterPro" id="IPR009012">
    <property type="entry name" value="GrpE_head"/>
</dbReference>
<dbReference type="PANTHER" id="PTHR21237">
    <property type="entry name" value="GRPE PROTEIN"/>
    <property type="match status" value="1"/>
</dbReference>
<evidence type="ECO:0000256" key="2">
    <source>
        <dbReference type="ARBA" id="ARBA00009054"/>
    </source>
</evidence>
<reference evidence="15" key="1">
    <citation type="submission" date="2019-08" db="EMBL/GenBank/DDBJ databases">
        <title>Limnoglobus roseus gen. nov., sp. nov., a novel freshwater planctomycete with a giant genome from the family Gemmataceae.</title>
        <authorList>
            <person name="Kulichevskaya I.S."/>
            <person name="Naumoff D.G."/>
            <person name="Miroshnikov K."/>
            <person name="Ivanova A."/>
            <person name="Philippov D.A."/>
            <person name="Hakobyan A."/>
            <person name="Rijpstra I.C."/>
            <person name="Sinninghe Damste J.S."/>
            <person name="Liesack W."/>
            <person name="Dedysh S.N."/>
        </authorList>
    </citation>
    <scope>NUCLEOTIDE SEQUENCE [LARGE SCALE GENOMIC DNA]</scope>
    <source>
        <strain evidence="15">PX52</strain>
    </source>
</reference>
<comment type="function">
    <text evidence="7 10 11">Participates actively in the response to hyperosmotic and heat shock by preventing the aggregation of stress-denatured proteins, in association with DnaK and GrpE. It is the nucleotide exchange factor for DnaK and may function as a thermosensor. Unfolded proteins bind initially to DnaJ; upon interaction with the DnaJ-bound protein, DnaK hydrolyzes its bound ATP, resulting in the formation of a stable complex. GrpE releases ADP from DnaK; ATP binding to DnaK triggers the release of the substrate protein, thus completing the reaction cycle. Several rounds of ATP-dependent interactions between DnaJ, DnaK and GrpE are required for fully efficient folding.</text>
</comment>
<dbReference type="KEGG" id="lrs:PX52LOC_02998"/>
<evidence type="ECO:0000313" key="15">
    <source>
        <dbReference type="Proteomes" id="UP000324974"/>
    </source>
</evidence>
<evidence type="ECO:0000256" key="5">
    <source>
        <dbReference type="ARBA" id="ARBA00023016"/>
    </source>
</evidence>
<dbReference type="Proteomes" id="UP000324974">
    <property type="component" value="Chromosome"/>
</dbReference>
<keyword evidence="4 10" id="KW-0963">Cytoplasm</keyword>
<dbReference type="InterPro" id="IPR000740">
    <property type="entry name" value="GrpE"/>
</dbReference>
<dbReference type="SUPFAM" id="SSF58014">
    <property type="entry name" value="Coiled-coil domain of nucleotide exchange factor GrpE"/>
    <property type="match status" value="1"/>
</dbReference>
<evidence type="ECO:0000256" key="12">
    <source>
        <dbReference type="RuleBase" id="RU004478"/>
    </source>
</evidence>
<dbReference type="PANTHER" id="PTHR21237:SF23">
    <property type="entry name" value="GRPE PROTEIN HOMOLOG, MITOCHONDRIAL"/>
    <property type="match status" value="1"/>
</dbReference>
<dbReference type="AlphaFoldDB" id="A0A5C1A9L2"/>
<dbReference type="GO" id="GO:0005737">
    <property type="term" value="C:cytoplasm"/>
    <property type="evidence" value="ECO:0007669"/>
    <property type="project" value="UniProtKB-SubCell"/>
</dbReference>
<evidence type="ECO:0000256" key="9">
    <source>
        <dbReference type="ARBA" id="ARBA00076414"/>
    </source>
</evidence>